<dbReference type="Proteomes" id="UP001059597">
    <property type="component" value="Chromosome"/>
</dbReference>
<keyword evidence="2" id="KW-1185">Reference proteome</keyword>
<proteinExistence type="predicted"/>
<dbReference type="EMBL" id="AP026073">
    <property type="protein sequence ID" value="BDM69847.1"/>
    <property type="molecule type" value="Genomic_DNA"/>
</dbReference>
<organism evidence="1 2">
    <name type="scientific">Streptomyces nigrescens</name>
    <dbReference type="NCBI Taxonomy" id="1920"/>
    <lineage>
        <taxon>Bacteria</taxon>
        <taxon>Bacillati</taxon>
        <taxon>Actinomycetota</taxon>
        <taxon>Actinomycetes</taxon>
        <taxon>Kitasatosporales</taxon>
        <taxon>Streptomycetaceae</taxon>
        <taxon>Streptomyces</taxon>
    </lineage>
</organism>
<dbReference type="RefSeq" id="WP_261953686.1">
    <property type="nucleotide sequence ID" value="NZ_AP026073.1"/>
</dbReference>
<name>A0ABM7ZU54_STRNI</name>
<accession>A0ABM7ZU54</accession>
<reference evidence="1" key="1">
    <citation type="submission" date="2022-06" db="EMBL/GenBank/DDBJ databases">
        <title>Complete genome sequence of Streptomyces nigrescens HEK616.</title>
        <authorList>
            <person name="Asamizu S."/>
            <person name="Onaka H."/>
        </authorList>
    </citation>
    <scope>NUCLEOTIDE SEQUENCE</scope>
    <source>
        <strain evidence="1">HEK616</strain>
    </source>
</reference>
<sequence>MSVLRLSRIPRFPDPAATGTVAIRTTPADAYRVVSDPPVMIRLAEEAHRARWLANNTNIGTTLQRLKHHLESALPSVADGSQRSDRPVG</sequence>
<evidence type="ECO:0000313" key="2">
    <source>
        <dbReference type="Proteomes" id="UP001059597"/>
    </source>
</evidence>
<protein>
    <submittedName>
        <fullName evidence="1">Uncharacterized protein</fullName>
    </submittedName>
</protein>
<evidence type="ECO:0000313" key="1">
    <source>
        <dbReference type="EMBL" id="BDM69847.1"/>
    </source>
</evidence>
<gene>
    <name evidence="1" type="ORF">HEK616_33340</name>
</gene>